<dbReference type="AlphaFoldDB" id="A0A914AEV5"/>
<evidence type="ECO:0000313" key="2">
    <source>
        <dbReference type="EnsemblMetazoa" id="XP_038062041.1"/>
    </source>
</evidence>
<dbReference type="GeneID" id="119732550"/>
<dbReference type="InterPro" id="IPR014716">
    <property type="entry name" value="Fibrinogen_a/b/g_C_1"/>
</dbReference>
<dbReference type="SUPFAM" id="SSF56496">
    <property type="entry name" value="Fibrinogen C-terminal domain-like"/>
    <property type="match status" value="1"/>
</dbReference>
<name>A0A914AEV5_PATMI</name>
<keyword evidence="1" id="KW-0732">Signal</keyword>
<dbReference type="Gene3D" id="3.90.215.10">
    <property type="entry name" value="Gamma Fibrinogen, chain A, domain 1"/>
    <property type="match status" value="1"/>
</dbReference>
<protein>
    <recommendedName>
        <fullName evidence="4">Fibrinogen C-terminal domain-containing protein</fullName>
    </recommendedName>
</protein>
<dbReference type="EnsemblMetazoa" id="XM_038206113.1">
    <property type="protein sequence ID" value="XP_038062041.1"/>
    <property type="gene ID" value="LOC119732550"/>
</dbReference>
<reference evidence="2" key="1">
    <citation type="submission" date="2022-11" db="UniProtKB">
        <authorList>
            <consortium name="EnsemblMetazoa"/>
        </authorList>
    </citation>
    <scope>IDENTIFICATION</scope>
</reference>
<dbReference type="OrthoDB" id="10138937at2759"/>
<feature type="chain" id="PRO_5037732342" description="Fibrinogen C-terminal domain-containing protein" evidence="1">
    <location>
        <begin position="22"/>
        <end position="332"/>
    </location>
</feature>
<proteinExistence type="predicted"/>
<sequence>MHIWFCLLLSLLSTYIMRILSSIIVMATISVAITTAQETTCTCDPAQYEGMENRITTLENLTASLQHSLSKLKQDSNKMKKLTVASLNVALTPEEDQCEQTQELVNMIGGLSFYSGLGPNSCELMGSALYPASACSQLHEACRKPSGTYFIRSFVYTEVYCEMDVFDGGWTRFGRGGMASVWDFVDEDEREVALTIINRLDVKLIQDLRFNTFRVFTNVTFRMVADNSFNPSTLEMRSLPWLEEVSLTIGNGGDKTRLELTEEGDRLTCFAGGSTRCGHSGLPRTDEPSGRVAFTSVYFGPRAVDRGATAHQSQWQRNRYTWSGSFYYLLAK</sequence>
<evidence type="ECO:0000256" key="1">
    <source>
        <dbReference type="SAM" id="SignalP"/>
    </source>
</evidence>
<dbReference type="Proteomes" id="UP000887568">
    <property type="component" value="Unplaced"/>
</dbReference>
<evidence type="ECO:0008006" key="4">
    <source>
        <dbReference type="Google" id="ProtNLM"/>
    </source>
</evidence>
<dbReference type="InterPro" id="IPR036056">
    <property type="entry name" value="Fibrinogen-like_C"/>
</dbReference>
<feature type="signal peptide" evidence="1">
    <location>
        <begin position="1"/>
        <end position="21"/>
    </location>
</feature>
<dbReference type="RefSeq" id="XP_038062041.1">
    <property type="nucleotide sequence ID" value="XM_038206113.1"/>
</dbReference>
<dbReference type="OMA" id="HTRIEFR"/>
<organism evidence="2 3">
    <name type="scientific">Patiria miniata</name>
    <name type="common">Bat star</name>
    <name type="synonym">Asterina miniata</name>
    <dbReference type="NCBI Taxonomy" id="46514"/>
    <lineage>
        <taxon>Eukaryota</taxon>
        <taxon>Metazoa</taxon>
        <taxon>Echinodermata</taxon>
        <taxon>Eleutherozoa</taxon>
        <taxon>Asterozoa</taxon>
        <taxon>Asteroidea</taxon>
        <taxon>Valvatacea</taxon>
        <taxon>Valvatida</taxon>
        <taxon>Asterinidae</taxon>
        <taxon>Patiria</taxon>
    </lineage>
</organism>
<keyword evidence="3" id="KW-1185">Reference proteome</keyword>
<evidence type="ECO:0000313" key="3">
    <source>
        <dbReference type="Proteomes" id="UP000887568"/>
    </source>
</evidence>
<accession>A0A914AEV5</accession>